<evidence type="ECO:0000313" key="2">
    <source>
        <dbReference type="EMBL" id="PHV65611.1"/>
    </source>
</evidence>
<dbReference type="AlphaFoldDB" id="A0A2G3PIH9"/>
<dbReference type="EMBL" id="PEBD01000010">
    <property type="protein sequence ID" value="PHV65611.1"/>
    <property type="molecule type" value="Genomic_DNA"/>
</dbReference>
<dbReference type="Pfam" id="PF13669">
    <property type="entry name" value="Glyoxalase_4"/>
    <property type="match status" value="1"/>
</dbReference>
<evidence type="ECO:0000313" key="3">
    <source>
        <dbReference type="Proteomes" id="UP000225108"/>
    </source>
</evidence>
<dbReference type="Gene3D" id="3.10.180.10">
    <property type="entry name" value="2,3-Dihydroxybiphenyl 1,2-Dioxygenase, domain 1"/>
    <property type="match status" value="1"/>
</dbReference>
<dbReference type="Proteomes" id="UP000225108">
    <property type="component" value="Unassembled WGS sequence"/>
</dbReference>
<dbReference type="SUPFAM" id="SSF54593">
    <property type="entry name" value="Glyoxalase/Bleomycin resistance protein/Dihydroxybiphenyl dioxygenase"/>
    <property type="match status" value="1"/>
</dbReference>
<gene>
    <name evidence="2" type="ORF">CSW57_17880</name>
</gene>
<sequence>MNVADGPIFQVAWVVADIDAAEKEFTDRYGVRSWLRIPDVAFGPGSCSYRGAPADYSIHVSLGYAGGQQLELIQPVSGVNLYTEFLDAHGPGLHHIAWLPDDFDAAIADLKAAGTQVLQDGVFEGVGMEFAYIGGGPIGSYVELMKLSDDMRAMFDGLIPDGHTNPWQRIGD</sequence>
<dbReference type="GO" id="GO:0016829">
    <property type="term" value="F:lyase activity"/>
    <property type="evidence" value="ECO:0007669"/>
    <property type="project" value="UniProtKB-KW"/>
</dbReference>
<dbReference type="InterPro" id="IPR029068">
    <property type="entry name" value="Glyas_Bleomycin-R_OHBP_Dase"/>
</dbReference>
<reference evidence="2 3" key="1">
    <citation type="submission" date="2017-10" db="EMBL/GenBank/DDBJ databases">
        <title>The draft genome sequence of Williamsia sp. BULT 1.1 isolated from the semi-arid grassland soils from South Africa.</title>
        <authorList>
            <person name="Kabwe M.H."/>
            <person name="Govender N."/>
            <person name="Mutseka Lunga P."/>
            <person name="Vikram S."/>
            <person name="Makhalanyane T.P."/>
        </authorList>
    </citation>
    <scope>NUCLEOTIDE SEQUENCE [LARGE SCALE GENOMIC DNA]</scope>
    <source>
        <strain evidence="2 3">BULT 1.1</strain>
    </source>
</reference>
<evidence type="ECO:0000259" key="1">
    <source>
        <dbReference type="PROSITE" id="PS51819"/>
    </source>
</evidence>
<name>A0A2G3PIH9_WILMA</name>
<dbReference type="RefSeq" id="WP_099383971.1">
    <property type="nucleotide sequence ID" value="NZ_PEBD01000010.1"/>
</dbReference>
<organism evidence="2 3">
    <name type="scientific">Williamsia marianensis</name>
    <dbReference type="NCBI Taxonomy" id="85044"/>
    <lineage>
        <taxon>Bacteria</taxon>
        <taxon>Bacillati</taxon>
        <taxon>Actinomycetota</taxon>
        <taxon>Actinomycetes</taxon>
        <taxon>Mycobacteriales</taxon>
        <taxon>Nocardiaceae</taxon>
        <taxon>Williamsia</taxon>
    </lineage>
</organism>
<comment type="caution">
    <text evidence="2">The sequence shown here is derived from an EMBL/GenBank/DDBJ whole genome shotgun (WGS) entry which is preliminary data.</text>
</comment>
<dbReference type="PROSITE" id="PS51819">
    <property type="entry name" value="VOC"/>
    <property type="match status" value="1"/>
</dbReference>
<dbReference type="InterPro" id="IPR037523">
    <property type="entry name" value="VOC_core"/>
</dbReference>
<proteinExistence type="predicted"/>
<protein>
    <submittedName>
        <fullName evidence="2">Lactoylglutathione lyase</fullName>
    </submittedName>
</protein>
<keyword evidence="2" id="KW-0456">Lyase</keyword>
<accession>A0A2G3PIH9</accession>
<feature type="domain" description="VOC" evidence="1">
    <location>
        <begin position="7"/>
        <end position="147"/>
    </location>
</feature>